<gene>
    <name evidence="1" type="ORF">THSYN_30105</name>
</gene>
<proteinExistence type="predicted"/>
<dbReference type="KEGG" id="tsy:THSYN_30105"/>
<organism evidence="1 2">
    <name type="scientific">Candidatus Thiodictyon syntrophicum</name>
    <dbReference type="NCBI Taxonomy" id="1166950"/>
    <lineage>
        <taxon>Bacteria</taxon>
        <taxon>Pseudomonadati</taxon>
        <taxon>Pseudomonadota</taxon>
        <taxon>Gammaproteobacteria</taxon>
        <taxon>Chromatiales</taxon>
        <taxon>Chromatiaceae</taxon>
        <taxon>Thiodictyon</taxon>
    </lineage>
</organism>
<dbReference type="Pfam" id="PF11582">
    <property type="entry name" value="DUF3240"/>
    <property type="match status" value="1"/>
</dbReference>
<geneLocation type="plasmid" evidence="2">
    <name>pts417</name>
</geneLocation>
<reference evidence="1 2" key="1">
    <citation type="submission" date="2017-03" db="EMBL/GenBank/DDBJ databases">
        <title>Complete genome sequence of Candidatus 'Thiodictyon syntrophicum' sp. nov. strain Cad16T, a photolithoautotroph purple sulfur bacterium isolated from an alpine meromictic lake.</title>
        <authorList>
            <person name="Luedin S.M."/>
            <person name="Pothier J.F."/>
            <person name="Danza F."/>
            <person name="Storelli N."/>
            <person name="Wittwer M."/>
            <person name="Tonolla M."/>
        </authorList>
    </citation>
    <scope>NUCLEOTIDE SEQUENCE [LARGE SCALE GENOMIC DNA]</scope>
    <source>
        <strain evidence="1 2">Cad16T</strain>
        <plasmid evidence="2">Plasmid pts417</plasmid>
    </source>
</reference>
<name>A0A2K8UI08_9GAMM</name>
<dbReference type="RefSeq" id="WP_100922820.1">
    <property type="nucleotide sequence ID" value="NZ_CP020371.1"/>
</dbReference>
<accession>A0A2K8UI08</accession>
<evidence type="ECO:0008006" key="3">
    <source>
        <dbReference type="Google" id="ProtNLM"/>
    </source>
</evidence>
<dbReference type="InterPro" id="IPR015867">
    <property type="entry name" value="N-reg_PII/ATP_PRibTrfase_C"/>
</dbReference>
<dbReference type="EMBL" id="CP020371">
    <property type="protein sequence ID" value="AUB85175.1"/>
    <property type="molecule type" value="Genomic_DNA"/>
</dbReference>
<keyword evidence="2" id="KW-1185">Reference proteome</keyword>
<dbReference type="InterPro" id="IPR011322">
    <property type="entry name" value="N-reg_PII-like_a/b"/>
</dbReference>
<evidence type="ECO:0000313" key="1">
    <source>
        <dbReference type="EMBL" id="AUB85175.1"/>
    </source>
</evidence>
<sequence length="108" mass="11409">MNWDASASGGTLLLNLIVPPEVADAVAEWLLERDDVPGFTSALVAGHGSSEHSMTLAEQVAGRSRRVIFFTYLPTVVAEAVLAEVGESFRGSGLNYWLTPVVAAGHLA</sequence>
<evidence type="ECO:0000313" key="2">
    <source>
        <dbReference type="Proteomes" id="UP000232638"/>
    </source>
</evidence>
<dbReference type="InterPro" id="IPR021634">
    <property type="entry name" value="DUF3240"/>
</dbReference>
<keyword evidence="1" id="KW-0614">Plasmid</keyword>
<dbReference type="SUPFAM" id="SSF54913">
    <property type="entry name" value="GlnB-like"/>
    <property type="match status" value="1"/>
</dbReference>
<dbReference type="OrthoDB" id="8537254at2"/>
<dbReference type="AlphaFoldDB" id="A0A2K8UI08"/>
<protein>
    <recommendedName>
        <fullName evidence="3">DUF3240 domain-containing protein</fullName>
    </recommendedName>
</protein>
<dbReference type="Proteomes" id="UP000232638">
    <property type="component" value="Plasmid pTs417"/>
</dbReference>
<dbReference type="Gene3D" id="3.30.70.120">
    <property type="match status" value="1"/>
</dbReference>